<evidence type="ECO:0000313" key="7">
    <source>
        <dbReference type="Proteomes" id="UP001449225"/>
    </source>
</evidence>
<keyword evidence="7" id="KW-1185">Reference proteome</keyword>
<dbReference type="InterPro" id="IPR009926">
    <property type="entry name" value="T3SS_YcgR_PilZN"/>
</dbReference>
<comment type="caution">
    <text evidence="6">The sequence shown here is derived from an EMBL/GenBank/DDBJ whole genome shotgun (WGS) entry which is preliminary data.</text>
</comment>
<dbReference type="Proteomes" id="UP001449225">
    <property type="component" value="Unassembled WGS sequence"/>
</dbReference>
<keyword evidence="3" id="KW-0975">Bacterial flagellum</keyword>
<dbReference type="RefSeq" id="WP_067985458.1">
    <property type="nucleotide sequence ID" value="NZ_CAXBCE010000009.1"/>
</dbReference>
<keyword evidence="2" id="KW-0547">Nucleotide-binding</keyword>
<dbReference type="Gene3D" id="2.30.110.10">
    <property type="entry name" value="Electron Transport, Fmn-binding Protein, Chain A"/>
    <property type="match status" value="1"/>
</dbReference>
<keyword evidence="6" id="KW-0969">Cilium</keyword>
<protein>
    <submittedName>
        <fullName evidence="6">Flagellar brake protein</fullName>
    </submittedName>
</protein>
<keyword evidence="6" id="KW-0966">Cell projection</keyword>
<dbReference type="InterPro" id="IPR009875">
    <property type="entry name" value="PilZ_domain"/>
</dbReference>
<reference evidence="6 7" key="1">
    <citation type="submission" date="2024-03" db="EMBL/GenBank/DDBJ databases">
        <title>Community enrichment and isolation of bacterial strains for fucoidan degradation.</title>
        <authorList>
            <person name="Sichert A."/>
        </authorList>
    </citation>
    <scope>NUCLEOTIDE SEQUENCE [LARGE SCALE GENOMIC DNA]</scope>
    <source>
        <strain evidence="6 7">AS76</strain>
    </source>
</reference>
<feature type="domain" description="PilZ" evidence="4">
    <location>
        <begin position="107"/>
        <end position="220"/>
    </location>
</feature>
<accession>A0ABU9TQZ7</accession>
<dbReference type="Gene3D" id="2.40.10.220">
    <property type="entry name" value="predicted glycosyltransferase like domains"/>
    <property type="match status" value="1"/>
</dbReference>
<sequence length="234" mass="25914">MTKALESLDRSRSLSELNPRIGEKVQIETRAPRTRYSVQLLGYRENGSMMVSAPKNAAVNAGAQVTVRLMTGNFICAFSARILKIQTTPFGYWHLEYPKETEIRRIRSHTRVPVNLLVSVDEFEQGKGLRHDWPVSAYCTDISLSGACIDASVALGKQGDKLFITTRFSVAGVDQIILTPALLRSVTPQEGSVSKVVSHGLEFLDMDDDTHLILAGFVYQQFLIETGNLEILGV</sequence>
<evidence type="ECO:0000313" key="6">
    <source>
        <dbReference type="EMBL" id="MEM5536047.1"/>
    </source>
</evidence>
<evidence type="ECO:0000259" key="5">
    <source>
        <dbReference type="Pfam" id="PF12945"/>
    </source>
</evidence>
<proteinExistence type="predicted"/>
<dbReference type="InterPro" id="IPR012349">
    <property type="entry name" value="Split_barrel_FMN-bd"/>
</dbReference>
<evidence type="ECO:0000256" key="3">
    <source>
        <dbReference type="ARBA" id="ARBA00023143"/>
    </source>
</evidence>
<keyword evidence="1" id="KW-0973">c-di-GMP</keyword>
<organism evidence="6 7">
    <name type="scientific">Neptuniibacter pectenicola</name>
    <dbReference type="NCBI Taxonomy" id="1806669"/>
    <lineage>
        <taxon>Bacteria</taxon>
        <taxon>Pseudomonadati</taxon>
        <taxon>Pseudomonadota</taxon>
        <taxon>Gammaproteobacteria</taxon>
        <taxon>Oceanospirillales</taxon>
        <taxon>Oceanospirillaceae</taxon>
        <taxon>Neptuniibacter</taxon>
    </lineage>
</organism>
<gene>
    <name evidence="6" type="ORF">WNY58_06545</name>
</gene>
<dbReference type="SUPFAM" id="SSF141371">
    <property type="entry name" value="PilZ domain-like"/>
    <property type="match status" value="1"/>
</dbReference>
<evidence type="ECO:0000256" key="1">
    <source>
        <dbReference type="ARBA" id="ARBA00022636"/>
    </source>
</evidence>
<dbReference type="Pfam" id="PF12945">
    <property type="entry name" value="PilZNR"/>
    <property type="match status" value="1"/>
</dbReference>
<keyword evidence="6" id="KW-0282">Flagellum</keyword>
<dbReference type="EMBL" id="JBBMRA010000004">
    <property type="protein sequence ID" value="MEM5536047.1"/>
    <property type="molecule type" value="Genomic_DNA"/>
</dbReference>
<dbReference type="Pfam" id="PF07238">
    <property type="entry name" value="PilZ"/>
    <property type="match status" value="1"/>
</dbReference>
<name>A0ABU9TQZ7_9GAMM</name>
<feature type="domain" description="Type III secretion system flagellar brake protein YcgR PilZN" evidence="5">
    <location>
        <begin position="21"/>
        <end position="98"/>
    </location>
</feature>
<evidence type="ECO:0000256" key="2">
    <source>
        <dbReference type="ARBA" id="ARBA00022741"/>
    </source>
</evidence>
<evidence type="ECO:0000259" key="4">
    <source>
        <dbReference type="Pfam" id="PF07238"/>
    </source>
</evidence>